<feature type="chain" id="PRO_5015626626" evidence="1">
    <location>
        <begin position="20"/>
        <end position="965"/>
    </location>
</feature>
<dbReference type="Gene3D" id="2.60.40.1190">
    <property type="match status" value="1"/>
</dbReference>
<dbReference type="RefSeq" id="WP_165833047.1">
    <property type="nucleotide sequence ID" value="NZ_CABMMC010000004.1"/>
</dbReference>
<keyword evidence="1" id="KW-0732">Signal</keyword>
<dbReference type="PANTHER" id="PTHR12631:SF10">
    <property type="entry name" value="BETA-XYLOSIDASE-LIKE PROTEIN-RELATED"/>
    <property type="match status" value="1"/>
</dbReference>
<keyword evidence="4" id="KW-1185">Reference proteome</keyword>
<reference evidence="3 4" key="1">
    <citation type="submission" date="2018-04" db="EMBL/GenBank/DDBJ databases">
        <title>Genomic Encyclopedia of Type Strains, Phase IV (KMG-IV): sequencing the most valuable type-strain genomes for metagenomic binning, comparative biology and taxonomic classification.</title>
        <authorList>
            <person name="Goeker M."/>
        </authorList>
    </citation>
    <scope>NUCLEOTIDE SEQUENCE [LARGE SCALE GENOMIC DNA]</scope>
    <source>
        <strain evidence="3 4">DSM 14823</strain>
    </source>
</reference>
<evidence type="ECO:0000256" key="1">
    <source>
        <dbReference type="SAM" id="SignalP"/>
    </source>
</evidence>
<organism evidence="3 4">
    <name type="scientific">Victivallis vadensis</name>
    <dbReference type="NCBI Taxonomy" id="172901"/>
    <lineage>
        <taxon>Bacteria</taxon>
        <taxon>Pseudomonadati</taxon>
        <taxon>Lentisphaerota</taxon>
        <taxon>Lentisphaeria</taxon>
        <taxon>Victivallales</taxon>
        <taxon>Victivallaceae</taxon>
        <taxon>Victivallis</taxon>
    </lineage>
</organism>
<accession>A0A2U1ATR5</accession>
<dbReference type="PANTHER" id="PTHR12631">
    <property type="entry name" value="ALPHA-L-IDURONIDASE"/>
    <property type="match status" value="1"/>
</dbReference>
<gene>
    <name evidence="3" type="ORF">C8D82_11970</name>
</gene>
<dbReference type="GeneID" id="78295885"/>
<dbReference type="EMBL" id="QEKH01000019">
    <property type="protein sequence ID" value="PVY39829.1"/>
    <property type="molecule type" value="Genomic_DNA"/>
</dbReference>
<dbReference type="GO" id="GO:0016052">
    <property type="term" value="P:carbohydrate catabolic process"/>
    <property type="evidence" value="ECO:0007669"/>
    <property type="project" value="InterPro"/>
</dbReference>
<dbReference type="Pfam" id="PF06452">
    <property type="entry name" value="CBM9_1"/>
    <property type="match status" value="1"/>
</dbReference>
<protein>
    <submittedName>
        <fullName evidence="3">Carbohydrate binding protein with CBM9 domain</fullName>
    </submittedName>
</protein>
<dbReference type="InterPro" id="IPR051923">
    <property type="entry name" value="Glycosyl_Hydrolase_39"/>
</dbReference>
<dbReference type="InterPro" id="IPR017853">
    <property type="entry name" value="GH"/>
</dbReference>
<evidence type="ECO:0000313" key="4">
    <source>
        <dbReference type="Proteomes" id="UP000245959"/>
    </source>
</evidence>
<dbReference type="CDD" id="cd09621">
    <property type="entry name" value="CBM9_like_5"/>
    <property type="match status" value="1"/>
</dbReference>
<dbReference type="InterPro" id="IPR010502">
    <property type="entry name" value="Carb-bd_dom_fam9"/>
</dbReference>
<sequence length="965" mass="107461">MKHAFCTAACCGLLLSLGAADRLIIEDFSDVGTWRAWSRQNVTPGKWFGADLVLGATPDASRDDGYAGKLRFDFADPGKTGCIEYQRAKASQPEVFVDGVEFDADARGIPGKIRFILEDTNGKRFATEPVELTGSGWKRYRSEAGRKAEEFTPPFKLYRLRFEASGVSGNNYILIDDIALTGGVSRKRKVSIRPVLAPLATEPGKPGKTAYQLRSASEQPIEGKVTYRLFNRHDKCVMEKTLPVKLAPFGSAVTEIDLPPLAEGSYHASCEFVSGKIRTDYPDWVGVFRPNNGRNNDTPMWFGIQDTVIWNCEAENELHNQWKKQAGFDIERFGITGNRIDDGDVNNLPAVRKFLDSYRQLGMLCCFSYTEGVPAVTQNTPKHRGAPTNSAQFRKHMDKVFGCIRPFEPVRYFEFWNEPDLDFYNGTIDEYLTALKVVHDSRNAVAPGIKITTGGVTILHPREKKNFSRDVYARGKGLYDIACFHAHGSLMNYSERQEMVEKWLGEAGVDLPVCNTETGDRAGYAADTIRRQAETLVRKIVYAKSRNTEFYIWFTLQDYWDMDPEADDSFGLVTSDNRPKPSFVAYNELIRQLGSTGRGELLKNTGELDIYRFLSSDGKREVLALWPRIGGTRHLLPLEGSGELAAVDLYGRPVPAKVQYNYAAIPVEDAMYVSFPAGAFRYGSAVAAQKQTVGGSAGTDARVELTVRNPFPQAAQVEFDGGRRSLKAAETATLPVRLPIPADARNGIFTTEKKLRLASGNETLELTVPVTVNVSYPVASGRKPAQELVLDTLDRVNEMSFDPNIRRWMGPKDLSCRFAMTRENGNLNLDIRVTDDRHVMNSTPDEAWKDDSIQVGFATLDGKFTEVTLSGKDGKGAVYAHHAPDPALRNEWKVPAKVTRTGDVTHYEVSLPLAKLGIPDKTGTLFRFSFLVNENDGKGRIRWIEWMGGIGRAKNPDEFGWGILK</sequence>
<feature type="signal peptide" evidence="1">
    <location>
        <begin position="1"/>
        <end position="19"/>
    </location>
</feature>
<dbReference type="AlphaFoldDB" id="A0A2U1ATR5"/>
<proteinExistence type="predicted"/>
<feature type="domain" description="Carbohydrate-binding" evidence="2">
    <location>
        <begin position="810"/>
        <end position="964"/>
    </location>
</feature>
<dbReference type="Proteomes" id="UP000245959">
    <property type="component" value="Unassembled WGS sequence"/>
</dbReference>
<dbReference type="SUPFAM" id="SSF51445">
    <property type="entry name" value="(Trans)glycosidases"/>
    <property type="match status" value="1"/>
</dbReference>
<dbReference type="GO" id="GO:0004553">
    <property type="term" value="F:hydrolase activity, hydrolyzing O-glycosyl compounds"/>
    <property type="evidence" value="ECO:0007669"/>
    <property type="project" value="InterPro"/>
</dbReference>
<evidence type="ECO:0000259" key="2">
    <source>
        <dbReference type="Pfam" id="PF06452"/>
    </source>
</evidence>
<name>A0A2U1ATR5_9BACT</name>
<dbReference type="GO" id="GO:0030246">
    <property type="term" value="F:carbohydrate binding"/>
    <property type="evidence" value="ECO:0007669"/>
    <property type="project" value="InterPro"/>
</dbReference>
<evidence type="ECO:0000313" key="3">
    <source>
        <dbReference type="EMBL" id="PVY39829.1"/>
    </source>
</evidence>
<dbReference type="SUPFAM" id="SSF49344">
    <property type="entry name" value="CBD9-like"/>
    <property type="match status" value="1"/>
</dbReference>
<dbReference type="Gene3D" id="3.20.20.80">
    <property type="entry name" value="Glycosidases"/>
    <property type="match status" value="1"/>
</dbReference>
<comment type="caution">
    <text evidence="3">The sequence shown here is derived from an EMBL/GenBank/DDBJ whole genome shotgun (WGS) entry which is preliminary data.</text>
</comment>